<evidence type="ECO:0000313" key="8">
    <source>
        <dbReference type="EMBL" id="OMJ77939.1"/>
    </source>
</evidence>
<organism evidence="8 9">
    <name type="scientific">Stentor coeruleus</name>
    <dbReference type="NCBI Taxonomy" id="5963"/>
    <lineage>
        <taxon>Eukaryota</taxon>
        <taxon>Sar</taxon>
        <taxon>Alveolata</taxon>
        <taxon>Ciliophora</taxon>
        <taxon>Postciliodesmatophora</taxon>
        <taxon>Heterotrichea</taxon>
        <taxon>Heterotrichida</taxon>
        <taxon>Stentoridae</taxon>
        <taxon>Stentor</taxon>
    </lineage>
</organism>
<dbReference type="EMBL" id="MPUH01000548">
    <property type="protein sequence ID" value="OMJ77939.1"/>
    <property type="molecule type" value="Genomic_DNA"/>
</dbReference>
<dbReference type="PROSITE" id="PS52027">
    <property type="entry name" value="ZF_C2HC_C3H"/>
    <property type="match status" value="2"/>
</dbReference>
<evidence type="ECO:0000256" key="6">
    <source>
        <dbReference type="SAM" id="MobiDB-lite"/>
    </source>
</evidence>
<feature type="domain" description="C2HC/C3H-type" evidence="7">
    <location>
        <begin position="188"/>
        <end position="217"/>
    </location>
</feature>
<keyword evidence="2" id="KW-0677">Repeat</keyword>
<comment type="caution">
    <text evidence="8">The sequence shown here is derived from an EMBL/GenBank/DDBJ whole genome shotgun (WGS) entry which is preliminary data.</text>
</comment>
<feature type="compositionally biased region" description="Polar residues" evidence="6">
    <location>
        <begin position="129"/>
        <end position="144"/>
    </location>
</feature>
<gene>
    <name evidence="8" type="ORF">SteCoe_22378</name>
</gene>
<evidence type="ECO:0000256" key="4">
    <source>
        <dbReference type="ARBA" id="ARBA00022833"/>
    </source>
</evidence>
<dbReference type="OrthoDB" id="297947at2759"/>
<evidence type="ECO:0000313" key="9">
    <source>
        <dbReference type="Proteomes" id="UP000187209"/>
    </source>
</evidence>
<protein>
    <recommendedName>
        <fullName evidence="7">C2HC/C3H-type domain-containing protein</fullName>
    </recommendedName>
</protein>
<feature type="compositionally biased region" description="Polar residues" evidence="6">
    <location>
        <begin position="46"/>
        <end position="56"/>
    </location>
</feature>
<keyword evidence="1" id="KW-0479">Metal-binding</keyword>
<dbReference type="Proteomes" id="UP000187209">
    <property type="component" value="Unassembled WGS sequence"/>
</dbReference>
<dbReference type="InterPro" id="IPR049899">
    <property type="entry name" value="Znf_C2HC_C3H"/>
</dbReference>
<reference evidence="8 9" key="1">
    <citation type="submission" date="2016-11" db="EMBL/GenBank/DDBJ databases">
        <title>The macronuclear genome of Stentor coeruleus: a giant cell with tiny introns.</title>
        <authorList>
            <person name="Slabodnick M."/>
            <person name="Ruby J.G."/>
            <person name="Reiff S.B."/>
            <person name="Swart E.C."/>
            <person name="Gosai S."/>
            <person name="Prabakaran S."/>
            <person name="Witkowska E."/>
            <person name="Larue G.E."/>
            <person name="Fisher S."/>
            <person name="Freeman R.M."/>
            <person name="Gunawardena J."/>
            <person name="Chu W."/>
            <person name="Stover N.A."/>
            <person name="Gregory B.D."/>
            <person name="Nowacki M."/>
            <person name="Derisi J."/>
            <person name="Roy S.W."/>
            <person name="Marshall W.F."/>
            <person name="Sood P."/>
        </authorList>
    </citation>
    <scope>NUCLEOTIDE SEQUENCE [LARGE SCALE GENOMIC DNA]</scope>
    <source>
        <strain evidence="8">WM001</strain>
    </source>
</reference>
<feature type="compositionally biased region" description="Polar residues" evidence="6">
    <location>
        <begin position="70"/>
        <end position="103"/>
    </location>
</feature>
<dbReference type="AlphaFoldDB" id="A0A1R2BM89"/>
<keyword evidence="4" id="KW-0862">Zinc</keyword>
<feature type="compositionally biased region" description="Polar residues" evidence="6">
    <location>
        <begin position="157"/>
        <end position="168"/>
    </location>
</feature>
<feature type="domain" description="C2HC/C3H-type" evidence="7">
    <location>
        <begin position="279"/>
        <end position="308"/>
    </location>
</feature>
<evidence type="ECO:0000256" key="1">
    <source>
        <dbReference type="ARBA" id="ARBA00022723"/>
    </source>
</evidence>
<sequence length="347" mass="38536">MDSQKKFSGRPRFEQCRYCGKEYGTTSLQLHEKTCMKTQETLMKQSLNDNYGRSTASKPIKSSSVPKPPTNSGQSIPTSGKYSTNPLTSFKPSQNSGQIFTSNPPGPSGTGQKPSPYPNKPPNPTSKNHIQNNPKNYSKPNQPIINPLDSRGYGTPTLEQSGKISSNHTLKKPSRGMQIAEYSNKPDDRVACRKCKRKFNPDRIAKHQSVCIGPINDMPVKPIPKVVKKRKTGLPLWKKQHLDFINNVRYAKKMAIVEKKGGDIRKIQAPVQHYDPTSDYKQCPYCSRKYSQQVAERHIPNCKNIINKPKPPPKAVNMKSGNRGGGFCPKCGGKGMIGMRKCGFCGG</sequence>
<keyword evidence="9" id="KW-1185">Reference proteome</keyword>
<feature type="compositionally biased region" description="Pro residues" evidence="6">
    <location>
        <begin position="115"/>
        <end position="124"/>
    </location>
</feature>
<proteinExistence type="predicted"/>
<dbReference type="Gene3D" id="3.30.160.60">
    <property type="entry name" value="Classic Zinc Finger"/>
    <property type="match status" value="1"/>
</dbReference>
<accession>A0A1R2BM89</accession>
<dbReference type="Pfam" id="PF13913">
    <property type="entry name" value="zf-C2HC_2"/>
    <property type="match status" value="3"/>
</dbReference>
<dbReference type="InterPro" id="IPR026319">
    <property type="entry name" value="ZC2HC1A/B-like"/>
</dbReference>
<evidence type="ECO:0000256" key="2">
    <source>
        <dbReference type="ARBA" id="ARBA00022737"/>
    </source>
</evidence>
<name>A0A1R2BM89_9CILI</name>
<dbReference type="PANTHER" id="PTHR13555:SF5">
    <property type="entry name" value="ZINC-FINGER OF A C2HC-TYPE"/>
    <property type="match status" value="1"/>
</dbReference>
<feature type="region of interest" description="Disordered" evidence="6">
    <location>
        <begin position="46"/>
        <end position="177"/>
    </location>
</feature>
<keyword evidence="3 5" id="KW-0863">Zinc-finger</keyword>
<dbReference type="GO" id="GO:0008270">
    <property type="term" value="F:zinc ion binding"/>
    <property type="evidence" value="ECO:0007669"/>
    <property type="project" value="UniProtKB-KW"/>
</dbReference>
<evidence type="ECO:0000256" key="5">
    <source>
        <dbReference type="PROSITE-ProRule" id="PRU01371"/>
    </source>
</evidence>
<evidence type="ECO:0000259" key="7">
    <source>
        <dbReference type="PROSITE" id="PS52027"/>
    </source>
</evidence>
<evidence type="ECO:0000256" key="3">
    <source>
        <dbReference type="ARBA" id="ARBA00022771"/>
    </source>
</evidence>
<dbReference type="PANTHER" id="PTHR13555">
    <property type="entry name" value="C2H2 ZINC FINGER CGI-62-RELATED"/>
    <property type="match status" value="1"/>
</dbReference>